<dbReference type="Proteomes" id="UP000002027">
    <property type="component" value="Chromosome 1"/>
</dbReference>
<dbReference type="RefSeq" id="WP_012871131.1">
    <property type="nucleotide sequence ID" value="NC_013523.1"/>
</dbReference>
<evidence type="ECO:0000313" key="2">
    <source>
        <dbReference type="Proteomes" id="UP000002027"/>
    </source>
</evidence>
<dbReference type="OrthoDB" id="9901583at2"/>
<dbReference type="AlphaFoldDB" id="D1C1G7"/>
<reference evidence="1 2" key="2">
    <citation type="journal article" date="2010" name="Stand. Genomic Sci.">
        <title>Complete genome sequence of Desulfohalobium retbaense type strain (HR(100)).</title>
        <authorList>
            <person name="Spring S."/>
            <person name="Nolan M."/>
            <person name="Lapidus A."/>
            <person name="Glavina Del Rio T."/>
            <person name="Copeland A."/>
            <person name="Tice H."/>
            <person name="Cheng J.F."/>
            <person name="Lucas S."/>
            <person name="Land M."/>
            <person name="Chen F."/>
            <person name="Bruce D."/>
            <person name="Goodwin L."/>
            <person name="Pitluck S."/>
            <person name="Ivanova N."/>
            <person name="Mavromatis K."/>
            <person name="Mikhailova N."/>
            <person name="Pati A."/>
            <person name="Chen A."/>
            <person name="Palaniappan K."/>
            <person name="Hauser L."/>
            <person name="Chang Y.J."/>
            <person name="Jeffries C.D."/>
            <person name="Munk C."/>
            <person name="Kiss H."/>
            <person name="Chain P."/>
            <person name="Han C."/>
            <person name="Brettin T."/>
            <person name="Detter J.C."/>
            <person name="Schuler E."/>
            <person name="Goker M."/>
            <person name="Rohde M."/>
            <person name="Bristow J."/>
            <person name="Eisen J.A."/>
            <person name="Markowitz V."/>
            <person name="Hugenholtz P."/>
            <person name="Kyrpides N.C."/>
            <person name="Klenk H.P."/>
        </authorList>
    </citation>
    <scope>NUCLEOTIDE SEQUENCE [LARGE SCALE GENOMIC DNA]</scope>
    <source>
        <strain evidence="2">ATCC 49802 / DSM 20745 / S 6022</strain>
    </source>
</reference>
<dbReference type="eggNOG" id="ENOG5030SPM">
    <property type="taxonomic scope" value="Bacteria"/>
</dbReference>
<organism evidence="1 2">
    <name type="scientific">Sphaerobacter thermophilus (strain ATCC 49802 / DSM 20745 / KCCM 41009 / NCIMB 13125 / S 6022)</name>
    <dbReference type="NCBI Taxonomy" id="479434"/>
    <lineage>
        <taxon>Bacteria</taxon>
        <taxon>Pseudomonadati</taxon>
        <taxon>Thermomicrobiota</taxon>
        <taxon>Thermomicrobia</taxon>
        <taxon>Sphaerobacterales</taxon>
        <taxon>Sphaerobacterineae</taxon>
        <taxon>Sphaerobacteraceae</taxon>
        <taxon>Sphaerobacter</taxon>
    </lineage>
</organism>
<keyword evidence="2" id="KW-1185">Reference proteome</keyword>
<reference evidence="2" key="1">
    <citation type="submission" date="2009-11" db="EMBL/GenBank/DDBJ databases">
        <title>The complete chromosome 1 of Sphaerobacter thermophilus DSM 20745.</title>
        <authorList>
            <person name="Lucas S."/>
            <person name="Copeland A."/>
            <person name="Lapidus A."/>
            <person name="Glavina del Rio T."/>
            <person name="Dalin E."/>
            <person name="Tice H."/>
            <person name="Bruce D."/>
            <person name="Goodwin L."/>
            <person name="Pitluck S."/>
            <person name="Kyrpides N."/>
            <person name="Mavromatis K."/>
            <person name="Ivanova N."/>
            <person name="Mikhailova N."/>
            <person name="LaButti K.M."/>
            <person name="Clum A."/>
            <person name="Sun H.I."/>
            <person name="Brettin T."/>
            <person name="Detter J.C."/>
            <person name="Han C."/>
            <person name="Larimer F."/>
            <person name="Land M."/>
            <person name="Hauser L."/>
            <person name="Markowitz V."/>
            <person name="Cheng J.F."/>
            <person name="Hugenholtz P."/>
            <person name="Woyke T."/>
            <person name="Wu D."/>
            <person name="Steenblock K."/>
            <person name="Schneider S."/>
            <person name="Pukall R."/>
            <person name="Goeker M."/>
            <person name="Klenk H.P."/>
            <person name="Eisen J.A."/>
        </authorList>
    </citation>
    <scope>NUCLEOTIDE SEQUENCE [LARGE SCALE GENOMIC DNA]</scope>
    <source>
        <strain evidence="2">ATCC 49802 / DSM 20745 / S 6022</strain>
    </source>
</reference>
<dbReference type="EMBL" id="CP001823">
    <property type="protein sequence ID" value="ACZ38084.1"/>
    <property type="molecule type" value="Genomic_DNA"/>
</dbReference>
<proteinExistence type="predicted"/>
<sequence>MSSQKSPEPDRTNYPPLYVWLDSDPRVEPPDAEIEDVPGVPDLELLVAAILDGRFGSLLPARMAISPHRTPTSPNALRRIDVGRLLRDRGIPHRQRFEIRRRPADAES</sequence>
<dbReference type="STRING" id="479434.Sthe_0647"/>
<evidence type="ECO:0000313" key="1">
    <source>
        <dbReference type="EMBL" id="ACZ38084.1"/>
    </source>
</evidence>
<name>D1C1G7_SPHTD</name>
<accession>D1C1G7</accession>
<protein>
    <submittedName>
        <fullName evidence="1">Uncharacterized protein</fullName>
    </submittedName>
</protein>
<dbReference type="HOGENOM" id="CLU_2195260_0_0_0"/>
<gene>
    <name evidence="1" type="ordered locus">Sthe_0647</name>
</gene>
<dbReference type="KEGG" id="sti:Sthe_0647"/>
<dbReference type="InParanoid" id="D1C1G7"/>